<dbReference type="AlphaFoldDB" id="A0A4Y2HNT8"/>
<evidence type="ECO:0000313" key="1">
    <source>
        <dbReference type="EMBL" id="GBM66995.1"/>
    </source>
</evidence>
<name>A0A4Y2HNT8_ARAVE</name>
<gene>
    <name evidence="1" type="ORF">AVEN_255434_1</name>
</gene>
<proteinExistence type="predicted"/>
<organism evidence="1 2">
    <name type="scientific">Araneus ventricosus</name>
    <name type="common">Orbweaver spider</name>
    <name type="synonym">Epeira ventricosa</name>
    <dbReference type="NCBI Taxonomy" id="182803"/>
    <lineage>
        <taxon>Eukaryota</taxon>
        <taxon>Metazoa</taxon>
        <taxon>Ecdysozoa</taxon>
        <taxon>Arthropoda</taxon>
        <taxon>Chelicerata</taxon>
        <taxon>Arachnida</taxon>
        <taxon>Araneae</taxon>
        <taxon>Araneomorphae</taxon>
        <taxon>Entelegynae</taxon>
        <taxon>Araneoidea</taxon>
        <taxon>Araneidae</taxon>
        <taxon>Araneus</taxon>
    </lineage>
</organism>
<keyword evidence="2" id="KW-1185">Reference proteome</keyword>
<dbReference type="EMBL" id="BGPR01002056">
    <property type="protein sequence ID" value="GBM66995.1"/>
    <property type="molecule type" value="Genomic_DNA"/>
</dbReference>
<dbReference type="Proteomes" id="UP000499080">
    <property type="component" value="Unassembled WGS sequence"/>
</dbReference>
<sequence>MSDGWSNSYDEFRAIRVHGEKPPISGSCFLYGPWSHSLTSEDSTSSQMIFWLREGEIHCMRHPVFGQAPSTLQNRRRSGAALVAKNTLETYLPRSKS</sequence>
<accession>A0A4Y2HNT8</accession>
<comment type="caution">
    <text evidence="1">The sequence shown here is derived from an EMBL/GenBank/DDBJ whole genome shotgun (WGS) entry which is preliminary data.</text>
</comment>
<reference evidence="1 2" key="1">
    <citation type="journal article" date="2019" name="Sci. Rep.">
        <title>Orb-weaving spider Araneus ventricosus genome elucidates the spidroin gene catalogue.</title>
        <authorList>
            <person name="Kono N."/>
            <person name="Nakamura H."/>
            <person name="Ohtoshi R."/>
            <person name="Moran D.A.P."/>
            <person name="Shinohara A."/>
            <person name="Yoshida Y."/>
            <person name="Fujiwara M."/>
            <person name="Mori M."/>
            <person name="Tomita M."/>
            <person name="Arakawa K."/>
        </authorList>
    </citation>
    <scope>NUCLEOTIDE SEQUENCE [LARGE SCALE GENOMIC DNA]</scope>
</reference>
<protein>
    <submittedName>
        <fullName evidence="1">Uncharacterized protein</fullName>
    </submittedName>
</protein>
<evidence type="ECO:0000313" key="2">
    <source>
        <dbReference type="Proteomes" id="UP000499080"/>
    </source>
</evidence>